<dbReference type="InParanoid" id="A0A2H3CYC1"/>
<dbReference type="CDD" id="cd17502">
    <property type="entry name" value="MFS_Azr1_MDR_like"/>
    <property type="match status" value="1"/>
</dbReference>
<dbReference type="Proteomes" id="UP000217790">
    <property type="component" value="Unassembled WGS sequence"/>
</dbReference>
<keyword evidence="4 8" id="KW-0812">Transmembrane</keyword>
<dbReference type="SUPFAM" id="SSF103473">
    <property type="entry name" value="MFS general substrate transporter"/>
    <property type="match status" value="1"/>
</dbReference>
<dbReference type="OrthoDB" id="10021397at2759"/>
<proteinExistence type="inferred from homology"/>
<dbReference type="InterPro" id="IPR011701">
    <property type="entry name" value="MFS"/>
</dbReference>
<feature type="transmembrane region" description="Helical" evidence="8">
    <location>
        <begin position="71"/>
        <end position="96"/>
    </location>
</feature>
<name>A0A2H3CYC1_ARMGA</name>
<dbReference type="Gene3D" id="1.20.1250.20">
    <property type="entry name" value="MFS general substrate transporter like domains"/>
    <property type="match status" value="1"/>
</dbReference>
<dbReference type="InterPro" id="IPR020846">
    <property type="entry name" value="MFS_dom"/>
</dbReference>
<accession>A0A2H3CYC1</accession>
<evidence type="ECO:0000259" key="9">
    <source>
        <dbReference type="PROSITE" id="PS50850"/>
    </source>
</evidence>
<dbReference type="PANTHER" id="PTHR23501:SF189">
    <property type="entry name" value="DRUG TRANSPORTER, PUTATIVE (AFU_ORTHOLOGUE AFUA_4G03920)-RELATED"/>
    <property type="match status" value="1"/>
</dbReference>
<dbReference type="PANTHER" id="PTHR23501">
    <property type="entry name" value="MAJOR FACILITATOR SUPERFAMILY"/>
    <property type="match status" value="1"/>
</dbReference>
<dbReference type="AlphaFoldDB" id="A0A2H3CYC1"/>
<evidence type="ECO:0000256" key="7">
    <source>
        <dbReference type="SAM" id="MobiDB-lite"/>
    </source>
</evidence>
<feature type="transmembrane region" description="Helical" evidence="8">
    <location>
        <begin position="372"/>
        <end position="392"/>
    </location>
</feature>
<dbReference type="Pfam" id="PF07690">
    <property type="entry name" value="MFS_1"/>
    <property type="match status" value="1"/>
</dbReference>
<dbReference type="PROSITE" id="PS50850">
    <property type="entry name" value="MFS"/>
    <property type="match status" value="1"/>
</dbReference>
<gene>
    <name evidence="10" type="ORF">ARMGADRAFT_438903</name>
</gene>
<sequence length="608" mass="65540">MRPGGYKTSIQIARLSKPPFMATPTTLSREGTIAETPVSLDGAPTATPRSKKEKGEIQLTDQTNLLPFRKIVAVFFGLGLCVFVTALDSVSVATSLATINTAFHAGSVISWVPSAYMLVSTAFQPLYGRFSDIFGRKATLTMAMLVFMIGNLVAGFSKNIIQLIVFRGFAGAGGGGIVSMMQIVVSDIVTLRERGKYQGIIQGVVAIGYTVGPLIGGALSQSVGWRWCFWITIPVSFVATGIVVFVLPLKPVQSGLRRKLLSIDYLGTILTLTSCTLMMLPLIWGGVTFPWSSPIILAPLLSGFLLAFIFCIWEWKGARLPIVPMYIFKHATVCGVYITMFMNGFVFFSSLYYLPQFFQVVLVYTPIHSGMFLIPLLVGQLAASFVSGIMISRRGKYKSMIHTGFAIWAIGCGCISTISHKSNQGAMVVFMLLSGIGAGQTLQPTTIAAQASVSRKDMSVVTVFRNFVRNLGGTLALAIGSTIINNALRKAMNDISISESLISTIIDDPSYLAKPTSETGLSAATVSYILSQGYTKGFKDVFYLNASLTAFATLISMVLIKDKDLSRDDARLKGRTEKDTEKDGTNTPGADIAIGDDIGMAALDQDKV</sequence>
<reference evidence="11" key="1">
    <citation type="journal article" date="2017" name="Nat. Ecol. Evol.">
        <title>Genome expansion and lineage-specific genetic innovations in the forest pathogenic fungi Armillaria.</title>
        <authorList>
            <person name="Sipos G."/>
            <person name="Prasanna A.N."/>
            <person name="Walter M.C."/>
            <person name="O'Connor E."/>
            <person name="Balint B."/>
            <person name="Krizsan K."/>
            <person name="Kiss B."/>
            <person name="Hess J."/>
            <person name="Varga T."/>
            <person name="Slot J."/>
            <person name="Riley R."/>
            <person name="Boka B."/>
            <person name="Rigling D."/>
            <person name="Barry K."/>
            <person name="Lee J."/>
            <person name="Mihaltcheva S."/>
            <person name="LaButti K."/>
            <person name="Lipzen A."/>
            <person name="Waldron R."/>
            <person name="Moloney N.M."/>
            <person name="Sperisen C."/>
            <person name="Kredics L."/>
            <person name="Vagvoelgyi C."/>
            <person name="Patrignani A."/>
            <person name="Fitzpatrick D."/>
            <person name="Nagy I."/>
            <person name="Doyle S."/>
            <person name="Anderson J.B."/>
            <person name="Grigoriev I.V."/>
            <person name="Gueldener U."/>
            <person name="Muensterkoetter M."/>
            <person name="Nagy L.G."/>
        </authorList>
    </citation>
    <scope>NUCLEOTIDE SEQUENCE [LARGE SCALE GENOMIC DNA]</scope>
    <source>
        <strain evidence="11">Ar21-2</strain>
    </source>
</reference>
<feature type="transmembrane region" description="Helical" evidence="8">
    <location>
        <begin position="163"/>
        <end position="185"/>
    </location>
</feature>
<dbReference type="GO" id="GO:0005886">
    <property type="term" value="C:plasma membrane"/>
    <property type="evidence" value="ECO:0007669"/>
    <property type="project" value="TreeGrafter"/>
</dbReference>
<feature type="transmembrane region" description="Helical" evidence="8">
    <location>
        <begin position="541"/>
        <end position="560"/>
    </location>
</feature>
<comment type="subcellular location">
    <subcellularLocation>
        <location evidence="1">Endomembrane system</location>
        <topology evidence="1">Multi-pass membrane protein</topology>
    </subcellularLocation>
</comment>
<comment type="similarity">
    <text evidence="2">Belongs to the major facilitator superfamily.</text>
</comment>
<feature type="compositionally biased region" description="Basic and acidic residues" evidence="7">
    <location>
        <begin position="572"/>
        <end position="584"/>
    </location>
</feature>
<evidence type="ECO:0000256" key="6">
    <source>
        <dbReference type="ARBA" id="ARBA00023136"/>
    </source>
</evidence>
<evidence type="ECO:0000256" key="2">
    <source>
        <dbReference type="ARBA" id="ARBA00008335"/>
    </source>
</evidence>
<evidence type="ECO:0000256" key="4">
    <source>
        <dbReference type="ARBA" id="ARBA00022692"/>
    </source>
</evidence>
<evidence type="ECO:0000313" key="11">
    <source>
        <dbReference type="Proteomes" id="UP000217790"/>
    </source>
</evidence>
<feature type="region of interest" description="Disordered" evidence="7">
    <location>
        <begin position="572"/>
        <end position="593"/>
    </location>
</feature>
<dbReference type="FunFam" id="1.20.1720.10:FF:000013">
    <property type="entry name" value="Related to multidrug resistance proteins"/>
    <property type="match status" value="1"/>
</dbReference>
<evidence type="ECO:0000256" key="8">
    <source>
        <dbReference type="SAM" id="Phobius"/>
    </source>
</evidence>
<evidence type="ECO:0000313" key="10">
    <source>
        <dbReference type="EMBL" id="PBK88005.1"/>
    </source>
</evidence>
<keyword evidence="5 8" id="KW-1133">Transmembrane helix</keyword>
<feature type="transmembrane region" description="Helical" evidence="8">
    <location>
        <begin position="108"/>
        <end position="127"/>
    </location>
</feature>
<dbReference type="STRING" id="47427.A0A2H3CYC1"/>
<feature type="transmembrane region" description="Helical" evidence="8">
    <location>
        <begin position="327"/>
        <end position="352"/>
    </location>
</feature>
<keyword evidence="6 8" id="KW-0472">Membrane</keyword>
<keyword evidence="3" id="KW-0813">Transport</keyword>
<keyword evidence="11" id="KW-1185">Reference proteome</keyword>
<protein>
    <submittedName>
        <fullName evidence="10">MFS general substrate transporter</fullName>
    </submittedName>
</protein>
<dbReference type="GO" id="GO:0012505">
    <property type="term" value="C:endomembrane system"/>
    <property type="evidence" value="ECO:0007669"/>
    <property type="project" value="UniProtKB-SubCell"/>
</dbReference>
<feature type="transmembrane region" description="Helical" evidence="8">
    <location>
        <begin position="424"/>
        <end position="442"/>
    </location>
</feature>
<dbReference type="OMA" id="GRWKVFP"/>
<feature type="transmembrane region" description="Helical" evidence="8">
    <location>
        <begin position="197"/>
        <end position="215"/>
    </location>
</feature>
<feature type="transmembrane region" description="Helical" evidence="8">
    <location>
        <begin position="296"/>
        <end position="315"/>
    </location>
</feature>
<dbReference type="EMBL" id="KZ293675">
    <property type="protein sequence ID" value="PBK88005.1"/>
    <property type="molecule type" value="Genomic_DNA"/>
</dbReference>
<evidence type="ECO:0000256" key="3">
    <source>
        <dbReference type="ARBA" id="ARBA00022448"/>
    </source>
</evidence>
<evidence type="ECO:0000256" key="5">
    <source>
        <dbReference type="ARBA" id="ARBA00022989"/>
    </source>
</evidence>
<feature type="transmembrane region" description="Helical" evidence="8">
    <location>
        <begin position="227"/>
        <end position="249"/>
    </location>
</feature>
<feature type="domain" description="Major facilitator superfamily (MFS) profile" evidence="9">
    <location>
        <begin position="74"/>
        <end position="564"/>
    </location>
</feature>
<dbReference type="Gene3D" id="1.20.1720.10">
    <property type="entry name" value="Multidrug resistance protein D"/>
    <property type="match status" value="1"/>
</dbReference>
<feature type="transmembrane region" description="Helical" evidence="8">
    <location>
        <begin position="139"/>
        <end position="157"/>
    </location>
</feature>
<feature type="transmembrane region" description="Helical" evidence="8">
    <location>
        <begin position="261"/>
        <end position="284"/>
    </location>
</feature>
<dbReference type="GO" id="GO:0022857">
    <property type="term" value="F:transmembrane transporter activity"/>
    <property type="evidence" value="ECO:0007669"/>
    <property type="project" value="InterPro"/>
</dbReference>
<organism evidence="10 11">
    <name type="scientific">Armillaria gallica</name>
    <name type="common">Bulbous honey fungus</name>
    <name type="synonym">Armillaria bulbosa</name>
    <dbReference type="NCBI Taxonomy" id="47427"/>
    <lineage>
        <taxon>Eukaryota</taxon>
        <taxon>Fungi</taxon>
        <taxon>Dikarya</taxon>
        <taxon>Basidiomycota</taxon>
        <taxon>Agaricomycotina</taxon>
        <taxon>Agaricomycetes</taxon>
        <taxon>Agaricomycetidae</taxon>
        <taxon>Agaricales</taxon>
        <taxon>Marasmiineae</taxon>
        <taxon>Physalacriaceae</taxon>
        <taxon>Armillaria</taxon>
    </lineage>
</organism>
<evidence type="ECO:0000256" key="1">
    <source>
        <dbReference type="ARBA" id="ARBA00004127"/>
    </source>
</evidence>
<dbReference type="InterPro" id="IPR036259">
    <property type="entry name" value="MFS_trans_sf"/>
</dbReference>
<feature type="transmembrane region" description="Helical" evidence="8">
    <location>
        <begin position="463"/>
        <end position="484"/>
    </location>
</feature>